<evidence type="ECO:0000313" key="1">
    <source>
        <dbReference type="EMBL" id="CAE6336906.1"/>
    </source>
</evidence>
<name>A0A8H2ZW58_9AGAM</name>
<protein>
    <submittedName>
        <fullName evidence="1">Uncharacterized protein</fullName>
    </submittedName>
</protein>
<evidence type="ECO:0000313" key="2">
    <source>
        <dbReference type="Proteomes" id="UP000663846"/>
    </source>
</evidence>
<dbReference type="Proteomes" id="UP000663846">
    <property type="component" value="Unassembled WGS sequence"/>
</dbReference>
<organism evidence="1 2">
    <name type="scientific">Rhizoctonia solani</name>
    <dbReference type="NCBI Taxonomy" id="456999"/>
    <lineage>
        <taxon>Eukaryota</taxon>
        <taxon>Fungi</taxon>
        <taxon>Dikarya</taxon>
        <taxon>Basidiomycota</taxon>
        <taxon>Agaricomycotina</taxon>
        <taxon>Agaricomycetes</taxon>
        <taxon>Cantharellales</taxon>
        <taxon>Ceratobasidiaceae</taxon>
        <taxon>Rhizoctonia</taxon>
    </lineage>
</organism>
<dbReference type="AlphaFoldDB" id="A0A8H2ZW58"/>
<sequence length="94" mass="10404">MTAFTQRTGTFQFRTPTQTNGWKSLVNCWHQKTYNQLPVEYVSVQTPGRPQHQPEWTVIPTILGEPNPDYQASASTVAAAAEESARLIAASGHC</sequence>
<comment type="caution">
    <text evidence="1">The sequence shown here is derived from an EMBL/GenBank/DDBJ whole genome shotgun (WGS) entry which is preliminary data.</text>
</comment>
<proteinExistence type="predicted"/>
<dbReference type="EMBL" id="CAJMWS010000014">
    <property type="protein sequence ID" value="CAE6336906.1"/>
    <property type="molecule type" value="Genomic_DNA"/>
</dbReference>
<gene>
    <name evidence="1" type="ORF">RDB_LOCUS1215</name>
</gene>
<accession>A0A8H2ZW58</accession>
<dbReference type="OrthoDB" id="3226339at2759"/>
<reference evidence="1" key="1">
    <citation type="submission" date="2021-01" db="EMBL/GenBank/DDBJ databases">
        <authorList>
            <person name="Kaushik A."/>
        </authorList>
    </citation>
    <scope>NUCLEOTIDE SEQUENCE</scope>
    <source>
        <strain evidence="1">AG1-1C</strain>
    </source>
</reference>